<evidence type="ECO:0000313" key="1">
    <source>
        <dbReference type="EMBL" id="OXA38329.1"/>
    </source>
</evidence>
<gene>
    <name evidence="1" type="ORF">Fcan01_26810</name>
</gene>
<protein>
    <submittedName>
        <fullName evidence="1">Uncharacterized protein</fullName>
    </submittedName>
</protein>
<sequence>MSFAQLFVISTVLEKPTRVPHKLEIKPEFRVSIGCFALVSIILTNLYLGLCITSISAPLESKSVTQFHHLSKPGCENGRIKCTLRRLRAWDQYISSVDYHAQVFWQRLQYDEEYLKELYEDNGEVFPANRNNTYDSVRSRSIRKRDINRDFTLLPYSIELNASKYELDENDFCSALVLQNNKTATNILRKCQPRCKQIDSTELERLQLLDLLDPWLIPHSMVGNLSNLTQLKEEWDIEHLLVQCGKTALILREDEMLWEFRYFEKNYP</sequence>
<comment type="caution">
    <text evidence="1">The sequence shown here is derived from an EMBL/GenBank/DDBJ whole genome shotgun (WGS) entry which is preliminary data.</text>
</comment>
<keyword evidence="2" id="KW-1185">Reference proteome</keyword>
<accession>A0A226CZC5</accession>
<evidence type="ECO:0000313" key="2">
    <source>
        <dbReference type="Proteomes" id="UP000198287"/>
    </source>
</evidence>
<dbReference type="EMBL" id="LNIX01000046">
    <property type="protein sequence ID" value="OXA38329.1"/>
    <property type="molecule type" value="Genomic_DNA"/>
</dbReference>
<reference evidence="1 2" key="1">
    <citation type="submission" date="2015-12" db="EMBL/GenBank/DDBJ databases">
        <title>The genome of Folsomia candida.</title>
        <authorList>
            <person name="Faddeeva A."/>
            <person name="Derks M.F."/>
            <person name="Anvar Y."/>
            <person name="Smit S."/>
            <person name="Van Straalen N."/>
            <person name="Roelofs D."/>
        </authorList>
    </citation>
    <scope>NUCLEOTIDE SEQUENCE [LARGE SCALE GENOMIC DNA]</scope>
    <source>
        <strain evidence="1 2">VU population</strain>
        <tissue evidence="1">Whole body</tissue>
    </source>
</reference>
<organism evidence="1 2">
    <name type="scientific">Folsomia candida</name>
    <name type="common">Springtail</name>
    <dbReference type="NCBI Taxonomy" id="158441"/>
    <lineage>
        <taxon>Eukaryota</taxon>
        <taxon>Metazoa</taxon>
        <taxon>Ecdysozoa</taxon>
        <taxon>Arthropoda</taxon>
        <taxon>Hexapoda</taxon>
        <taxon>Collembola</taxon>
        <taxon>Entomobryomorpha</taxon>
        <taxon>Isotomoidea</taxon>
        <taxon>Isotomidae</taxon>
        <taxon>Proisotominae</taxon>
        <taxon>Folsomia</taxon>
    </lineage>
</organism>
<dbReference type="AlphaFoldDB" id="A0A226CZC5"/>
<proteinExistence type="predicted"/>
<dbReference type="Proteomes" id="UP000198287">
    <property type="component" value="Unassembled WGS sequence"/>
</dbReference>
<name>A0A226CZC5_FOLCA</name>